<keyword evidence="3" id="KW-0808">Transferase</keyword>
<name>A0ABQ3V505_9CHLR</name>
<organism evidence="3 4">
    <name type="scientific">Ktedonobacter robiniae</name>
    <dbReference type="NCBI Taxonomy" id="2778365"/>
    <lineage>
        <taxon>Bacteria</taxon>
        <taxon>Bacillati</taxon>
        <taxon>Chloroflexota</taxon>
        <taxon>Ktedonobacteria</taxon>
        <taxon>Ktedonobacterales</taxon>
        <taxon>Ktedonobacteraceae</taxon>
        <taxon>Ktedonobacter</taxon>
    </lineage>
</organism>
<dbReference type="InterPro" id="IPR035490">
    <property type="entry name" value="GlmS/FrlB_SIS"/>
</dbReference>
<feature type="domain" description="SIS" evidence="2">
    <location>
        <begin position="205"/>
        <end position="347"/>
    </location>
</feature>
<gene>
    <name evidence="3" type="ORF">KSB_85030</name>
</gene>
<dbReference type="EMBL" id="BNJG01000004">
    <property type="protein sequence ID" value="GHO60028.1"/>
    <property type="molecule type" value="Genomic_DNA"/>
</dbReference>
<sequence>MSNTEQLIPGIYETHTLHEILTQPLAWQAALDVVVANQEVIQTLWKAEEYSDIIVTGCGSTHYLSQAVAPLLQRQLGRRARPIPASELLLFPETIIGPGSRPLLFTISRSGQTTETIRATVLFKQRYGGPVITIGCYPEAELVALSDLALVMPEGQEQSVVQTRSFSAMLLAAQAAIALAHEPQFQTMRSLPGLGERLIATHHDLAKQLGGDTQFERFYFLGSGLQYGLASEINLKMKEMSLSVSEAFHFMEFRHGPMSMVNEHTLVVGLLSDTASAHEIAVLREMRALGGKTLVLSEDPIPTEAADFQVNFHSGLAENNRAVLYLPLLQLLSYYRARTNGQNPDHPHNLTAVIVLDAER</sequence>
<dbReference type="Gene3D" id="3.40.50.10490">
    <property type="entry name" value="Glucose-6-phosphate isomerase like protein, domain 1"/>
    <property type="match status" value="2"/>
</dbReference>
<dbReference type="PANTHER" id="PTHR10937:SF4">
    <property type="entry name" value="GLUCOSAMINE-6-PHOSPHATE DEAMINASE"/>
    <property type="match status" value="1"/>
</dbReference>
<proteinExistence type="predicted"/>
<dbReference type="InterPro" id="IPR035466">
    <property type="entry name" value="GlmS/AgaS_SIS"/>
</dbReference>
<keyword evidence="4" id="KW-1185">Reference proteome</keyword>
<dbReference type="PROSITE" id="PS51464">
    <property type="entry name" value="SIS"/>
    <property type="match status" value="2"/>
</dbReference>
<dbReference type="SUPFAM" id="SSF53697">
    <property type="entry name" value="SIS domain"/>
    <property type="match status" value="1"/>
</dbReference>
<dbReference type="PANTHER" id="PTHR10937">
    <property type="entry name" value="GLUCOSAMINE--FRUCTOSE-6-PHOSPHATE AMINOTRANSFERASE, ISOMERIZING"/>
    <property type="match status" value="1"/>
</dbReference>
<feature type="domain" description="SIS" evidence="2">
    <location>
        <begin position="40"/>
        <end position="186"/>
    </location>
</feature>
<evidence type="ECO:0000256" key="1">
    <source>
        <dbReference type="ARBA" id="ARBA00022737"/>
    </source>
</evidence>
<dbReference type="Pfam" id="PF01380">
    <property type="entry name" value="SIS"/>
    <property type="match status" value="2"/>
</dbReference>
<dbReference type="GO" id="GO:0008483">
    <property type="term" value="F:transaminase activity"/>
    <property type="evidence" value="ECO:0007669"/>
    <property type="project" value="UniProtKB-KW"/>
</dbReference>
<reference evidence="3 4" key="1">
    <citation type="journal article" date="2021" name="Int. J. Syst. Evol. Microbiol.">
        <title>Reticulibacter mediterranei gen. nov., sp. nov., within the new family Reticulibacteraceae fam. nov., and Ktedonospora formicarum gen. nov., sp. nov., Ktedonobacter robiniae sp. nov., Dictyobacter formicarum sp. nov. and Dictyobacter arantiisoli sp. nov., belonging to the class Ktedonobacteria.</title>
        <authorList>
            <person name="Yabe S."/>
            <person name="Zheng Y."/>
            <person name="Wang C.M."/>
            <person name="Sakai Y."/>
            <person name="Abe K."/>
            <person name="Yokota A."/>
            <person name="Donadio S."/>
            <person name="Cavaletti L."/>
            <person name="Monciardini P."/>
        </authorList>
    </citation>
    <scope>NUCLEOTIDE SEQUENCE [LARGE SCALE GENOMIC DNA]</scope>
    <source>
        <strain evidence="3 4">SOSP1-30</strain>
    </source>
</reference>
<keyword evidence="1" id="KW-0677">Repeat</keyword>
<protein>
    <submittedName>
        <fullName evidence="3">Glucosamine--fructose-6-phosphate aminotransferase</fullName>
    </submittedName>
</protein>
<evidence type="ECO:0000313" key="4">
    <source>
        <dbReference type="Proteomes" id="UP000654345"/>
    </source>
</evidence>
<keyword evidence="3" id="KW-0032">Aminotransferase</keyword>
<dbReference type="Proteomes" id="UP000654345">
    <property type="component" value="Unassembled WGS sequence"/>
</dbReference>
<evidence type="ECO:0000259" key="2">
    <source>
        <dbReference type="PROSITE" id="PS51464"/>
    </source>
</evidence>
<comment type="caution">
    <text evidence="3">The sequence shown here is derived from an EMBL/GenBank/DDBJ whole genome shotgun (WGS) entry which is preliminary data.</text>
</comment>
<dbReference type="InterPro" id="IPR046348">
    <property type="entry name" value="SIS_dom_sf"/>
</dbReference>
<evidence type="ECO:0000313" key="3">
    <source>
        <dbReference type="EMBL" id="GHO60028.1"/>
    </source>
</evidence>
<dbReference type="CDD" id="cd05009">
    <property type="entry name" value="SIS_GlmS_GlmD_2"/>
    <property type="match status" value="1"/>
</dbReference>
<accession>A0ABQ3V505</accession>
<dbReference type="InterPro" id="IPR001347">
    <property type="entry name" value="SIS_dom"/>
</dbReference>
<dbReference type="CDD" id="cd05008">
    <property type="entry name" value="SIS_GlmS_GlmD_1"/>
    <property type="match status" value="1"/>
</dbReference>
<dbReference type="RefSeq" id="WP_201376214.1">
    <property type="nucleotide sequence ID" value="NZ_BNJG01000004.1"/>
</dbReference>